<gene>
    <name evidence="2" type="ORF">D7003_11030</name>
</gene>
<reference evidence="2 3" key="1">
    <citation type="submission" date="2018-10" db="EMBL/GenBank/DDBJ databases">
        <title>Genome sequencing of Arthrobacter oryzae TNB02.</title>
        <authorList>
            <person name="Cho Y.-J."/>
            <person name="Cho A."/>
            <person name="Kim O.-S."/>
        </authorList>
    </citation>
    <scope>NUCLEOTIDE SEQUENCE [LARGE SCALE GENOMIC DNA]</scope>
    <source>
        <strain evidence="2 3">TNB02</strain>
    </source>
</reference>
<evidence type="ECO:0000313" key="2">
    <source>
        <dbReference type="EMBL" id="RNL54652.1"/>
    </source>
</evidence>
<dbReference type="SUPFAM" id="SSF51569">
    <property type="entry name" value="Aldolase"/>
    <property type="match status" value="1"/>
</dbReference>
<feature type="domain" description="Cgl0159-like" evidence="1">
    <location>
        <begin position="28"/>
        <end position="278"/>
    </location>
</feature>
<dbReference type="Proteomes" id="UP000273807">
    <property type="component" value="Unassembled WGS sequence"/>
</dbReference>
<dbReference type="OrthoDB" id="3726202at2"/>
<dbReference type="AlphaFoldDB" id="A0A3N0BY31"/>
<proteinExistence type="predicted"/>
<dbReference type="EMBL" id="RBED01000100">
    <property type="protein sequence ID" value="RNL54652.1"/>
    <property type="molecule type" value="Genomic_DNA"/>
</dbReference>
<name>A0A3N0BY31_9MICC</name>
<organism evidence="2 3">
    <name type="scientific">Arthrobacter oryzae</name>
    <dbReference type="NCBI Taxonomy" id="409290"/>
    <lineage>
        <taxon>Bacteria</taxon>
        <taxon>Bacillati</taxon>
        <taxon>Actinomycetota</taxon>
        <taxon>Actinomycetes</taxon>
        <taxon>Micrococcales</taxon>
        <taxon>Micrococcaceae</taxon>
        <taxon>Arthrobacter</taxon>
    </lineage>
</organism>
<evidence type="ECO:0000313" key="3">
    <source>
        <dbReference type="Proteomes" id="UP000273807"/>
    </source>
</evidence>
<dbReference type="Pfam" id="PF22649">
    <property type="entry name" value="Cgl0159"/>
    <property type="match status" value="1"/>
</dbReference>
<protein>
    <submittedName>
        <fullName evidence="2">Deoxyribose-phosphate aldolase</fullName>
    </submittedName>
</protein>
<dbReference type="InterPro" id="IPR013785">
    <property type="entry name" value="Aldolase_TIM"/>
</dbReference>
<dbReference type="Gene3D" id="3.20.20.70">
    <property type="entry name" value="Aldolase class I"/>
    <property type="match status" value="1"/>
</dbReference>
<dbReference type="InterPro" id="IPR054574">
    <property type="entry name" value="Cgl0159_dom"/>
</dbReference>
<comment type="caution">
    <text evidence="2">The sequence shown here is derived from an EMBL/GenBank/DDBJ whole genome shotgun (WGS) entry which is preliminary data.</text>
</comment>
<sequence>MEARIFEPKSLQTALINRSRRSLAGKDGRLLILAADHTARGKLAASGDPLAIADRYTMLDRIVRALANPDVDGVLASADILEELAWLGVLEGRLAIGTMNRGGVIGTQWELDDRMSAYDADHVAAYGLDGGKMLLRIEDTDPGVARTIETVAAAITQLADRGIMSLLEPLPYLLNDAGLAVLDPSDERLIKVVAIASGLGSSSAHTWLKLPTTDRMAEVAGATSMPVLMLGGDPGKDTAQTFARWENAMKEPNVRGLVAGRALLYPHAGTVETAVRQASDLVHGTNR</sequence>
<keyword evidence="3" id="KW-1185">Reference proteome</keyword>
<accession>A0A3N0BY31</accession>
<evidence type="ECO:0000259" key="1">
    <source>
        <dbReference type="Pfam" id="PF22649"/>
    </source>
</evidence>